<sequence>MAFVISVLNKPLNQTSKHCCSSCDKKYTNKSSLYRHQIVCEIANKPPREKLIEGEEEGDLPTYKQLVIIVQELTKKCSSMEKKMTEMQKWVQRTKKKIDVIQWLNTSSSAKPHTSFTEWFQNLTINAGTIDILMENTMYQTLATIFAKNLPEDADNPVCSFCQKQGSIYIYEMDGDAPTWKLLSREQFTKGLNRLHLKILNELLAWKEKNEEKIENDDKLAEKYNKTMMKLMGINFTQEHVYSKIKGDLFSYVKKDIKNILEYEVEF</sequence>
<dbReference type="PROSITE" id="PS50157">
    <property type="entry name" value="ZINC_FINGER_C2H2_2"/>
    <property type="match status" value="1"/>
</dbReference>
<accession>A0A6C0F2P2</accession>
<dbReference type="AlphaFoldDB" id="A0A6C0F2P2"/>
<feature type="domain" description="C2H2-type" evidence="1">
    <location>
        <begin position="18"/>
        <end position="46"/>
    </location>
</feature>
<protein>
    <recommendedName>
        <fullName evidence="1">C2H2-type domain-containing protein</fullName>
    </recommendedName>
</protein>
<reference evidence="2" key="1">
    <citation type="journal article" date="2020" name="Nature">
        <title>Giant virus diversity and host interactions through global metagenomics.</title>
        <authorList>
            <person name="Schulz F."/>
            <person name="Roux S."/>
            <person name="Paez-Espino D."/>
            <person name="Jungbluth S."/>
            <person name="Walsh D.A."/>
            <person name="Denef V.J."/>
            <person name="McMahon K.D."/>
            <person name="Konstantinidis K.T."/>
            <person name="Eloe-Fadrosh E.A."/>
            <person name="Kyrpides N.C."/>
            <person name="Woyke T."/>
        </authorList>
    </citation>
    <scope>NUCLEOTIDE SEQUENCE</scope>
    <source>
        <strain evidence="2">GVMAG-M-3300009182-46</strain>
    </source>
</reference>
<dbReference type="EMBL" id="MN739027">
    <property type="protein sequence ID" value="QHT35866.1"/>
    <property type="molecule type" value="Genomic_DNA"/>
</dbReference>
<evidence type="ECO:0000313" key="2">
    <source>
        <dbReference type="EMBL" id="QHT35866.1"/>
    </source>
</evidence>
<proteinExistence type="predicted"/>
<organism evidence="2">
    <name type="scientific">viral metagenome</name>
    <dbReference type="NCBI Taxonomy" id="1070528"/>
    <lineage>
        <taxon>unclassified sequences</taxon>
        <taxon>metagenomes</taxon>
        <taxon>organismal metagenomes</taxon>
    </lineage>
</organism>
<evidence type="ECO:0000259" key="1">
    <source>
        <dbReference type="PROSITE" id="PS50157"/>
    </source>
</evidence>
<dbReference type="InterPro" id="IPR013087">
    <property type="entry name" value="Znf_C2H2_type"/>
</dbReference>
<name>A0A6C0F2P2_9ZZZZ</name>